<name>A0A498JNI9_MALDO</name>
<evidence type="ECO:0000313" key="2">
    <source>
        <dbReference type="Proteomes" id="UP000290289"/>
    </source>
</evidence>
<dbReference type="EMBL" id="RDQH01000332">
    <property type="protein sequence ID" value="RXH95413.1"/>
    <property type="molecule type" value="Genomic_DNA"/>
</dbReference>
<dbReference type="Proteomes" id="UP000290289">
    <property type="component" value="Chromosome 6"/>
</dbReference>
<comment type="caution">
    <text evidence="1">The sequence shown here is derived from an EMBL/GenBank/DDBJ whole genome shotgun (WGS) entry which is preliminary data.</text>
</comment>
<sequence length="67" mass="7651">MEEYEDVKGSDDDNEVVIYTLNGQYMRTKRKVPCTRATSKTATHTWQATVNFALITHVMLDLLLSLS</sequence>
<protein>
    <submittedName>
        <fullName evidence="1">Uncharacterized protein</fullName>
    </submittedName>
</protein>
<dbReference type="AlphaFoldDB" id="A0A498JNI9"/>
<proteinExistence type="predicted"/>
<reference evidence="1 2" key="1">
    <citation type="submission" date="2018-10" db="EMBL/GenBank/DDBJ databases">
        <title>A high-quality apple genome assembly.</title>
        <authorList>
            <person name="Hu J."/>
        </authorList>
    </citation>
    <scope>NUCLEOTIDE SEQUENCE [LARGE SCALE GENOMIC DNA]</scope>
    <source>
        <strain evidence="2">cv. HFTH1</strain>
        <tissue evidence="1">Young leaf</tissue>
    </source>
</reference>
<accession>A0A498JNI9</accession>
<organism evidence="1 2">
    <name type="scientific">Malus domestica</name>
    <name type="common">Apple</name>
    <name type="synonym">Pyrus malus</name>
    <dbReference type="NCBI Taxonomy" id="3750"/>
    <lineage>
        <taxon>Eukaryota</taxon>
        <taxon>Viridiplantae</taxon>
        <taxon>Streptophyta</taxon>
        <taxon>Embryophyta</taxon>
        <taxon>Tracheophyta</taxon>
        <taxon>Spermatophyta</taxon>
        <taxon>Magnoliopsida</taxon>
        <taxon>eudicotyledons</taxon>
        <taxon>Gunneridae</taxon>
        <taxon>Pentapetalae</taxon>
        <taxon>rosids</taxon>
        <taxon>fabids</taxon>
        <taxon>Rosales</taxon>
        <taxon>Rosaceae</taxon>
        <taxon>Amygdaloideae</taxon>
        <taxon>Maleae</taxon>
        <taxon>Malus</taxon>
    </lineage>
</organism>
<gene>
    <name evidence="1" type="ORF">DVH24_007913</name>
</gene>
<evidence type="ECO:0000313" key="1">
    <source>
        <dbReference type="EMBL" id="RXH95413.1"/>
    </source>
</evidence>
<keyword evidence="2" id="KW-1185">Reference proteome</keyword>